<keyword evidence="3" id="KW-1185">Reference proteome</keyword>
<dbReference type="InterPro" id="IPR031161">
    <property type="entry name" value="Peptidase_M60_dom"/>
</dbReference>
<dbReference type="Proteomes" id="UP000186804">
    <property type="component" value="Unassembled WGS sequence"/>
</dbReference>
<proteinExistence type="predicted"/>
<dbReference type="RefSeq" id="XP_067069977.1">
    <property type="nucleotide sequence ID" value="XM_067213784.1"/>
</dbReference>
<dbReference type="PANTHER" id="PTHR15730:SF5">
    <property type="entry name" value="SI:CH211-210B2.2-RELATED"/>
    <property type="match status" value="1"/>
</dbReference>
<dbReference type="AlphaFoldDB" id="A0A1J4MX85"/>
<dbReference type="GeneID" id="92367742"/>
<reference evidence="2 3" key="1">
    <citation type="submission" date="2016-10" db="EMBL/GenBank/DDBJ databases">
        <title>Reductive evolution of mitochondrial metabolism and differential evolution of invasion-related proteins in Cryptosporidium.</title>
        <authorList>
            <person name="Liu S."/>
            <person name="Roellig D.M."/>
            <person name="Guo Y."/>
            <person name="Li N."/>
            <person name="Frace M.A."/>
            <person name="Tang K."/>
            <person name="Zhang L."/>
            <person name="Feng Y."/>
            <person name="Xiao L."/>
        </authorList>
    </citation>
    <scope>NUCLEOTIDE SEQUENCE [LARGE SCALE GENOMIC DNA]</scope>
    <source>
        <strain evidence="2">30847</strain>
    </source>
</reference>
<feature type="domain" description="Peptidase M60" evidence="1">
    <location>
        <begin position="505"/>
        <end position="869"/>
    </location>
</feature>
<gene>
    <name evidence="2" type="ORF">cand_035580</name>
</gene>
<evidence type="ECO:0000313" key="3">
    <source>
        <dbReference type="Proteomes" id="UP000186804"/>
    </source>
</evidence>
<dbReference type="SMART" id="SM01276">
    <property type="entry name" value="M60-like"/>
    <property type="match status" value="1"/>
</dbReference>
<dbReference type="OrthoDB" id="10260387at2759"/>
<evidence type="ECO:0000313" key="2">
    <source>
        <dbReference type="EMBL" id="OII78131.1"/>
    </source>
</evidence>
<dbReference type="InterPro" id="IPR051244">
    <property type="entry name" value="TCAF"/>
</dbReference>
<evidence type="ECO:0000259" key="1">
    <source>
        <dbReference type="PROSITE" id="PS51723"/>
    </source>
</evidence>
<dbReference type="PANTHER" id="PTHR15730">
    <property type="entry name" value="EXPERIMENTAL AUTOIMMUNE PROSTATITIS ANTIGEN 2-RELATED"/>
    <property type="match status" value="1"/>
</dbReference>
<dbReference type="EMBL" id="LRBS01000007">
    <property type="protein sequence ID" value="OII78131.1"/>
    <property type="molecule type" value="Genomic_DNA"/>
</dbReference>
<dbReference type="VEuPathDB" id="CryptoDB:cand_035580"/>
<name>A0A1J4MX85_9CRYT</name>
<organism evidence="2 3">
    <name type="scientific">Cryptosporidium andersoni</name>
    <dbReference type="NCBI Taxonomy" id="117008"/>
    <lineage>
        <taxon>Eukaryota</taxon>
        <taxon>Sar</taxon>
        <taxon>Alveolata</taxon>
        <taxon>Apicomplexa</taxon>
        <taxon>Conoidasida</taxon>
        <taxon>Coccidia</taxon>
        <taxon>Eucoccidiorida</taxon>
        <taxon>Eimeriorina</taxon>
        <taxon>Cryptosporidiidae</taxon>
        <taxon>Cryptosporidium</taxon>
    </lineage>
</organism>
<accession>A0A1J4MX85</accession>
<protein>
    <recommendedName>
        <fullName evidence="1">Peptidase M60 domain-containing protein</fullName>
    </recommendedName>
</protein>
<dbReference type="Gene3D" id="1.10.390.30">
    <property type="entry name" value="Peptidase M60, enhancin-like domain 3"/>
    <property type="match status" value="1"/>
</dbReference>
<sequence>MEITPQVWIICTHPDPNCTTQVTLDIRELFGNRTYKKCRIYASICVDDNLIEAALDSSNTKALTNIGLSPELWKLVIGKYLEINSGGEYTLVFEAQSINTRFLKLTINDRRYHIVKVHMEQEDLYNLYVCKHLYNIQKTLNNLLEDIPIIGTPGRVNCFGNNTFGLWGCSDSLEYSFGWLAGCSLVGKGFVFGISHEGYLLDISGTICLSRVLSNIFDLIYYSHKGPSEVRFGFLGIKRIDAMNFMENININRVLLGNIVEISENITIESVNRMIHDKKPNIIVWNAIEPLRFEGNIDHCAEEFKKFVYGGGVLIVAMCPWGWEQLSDLIISNSLANAVISEFGLMFSSRYLSYESGSDKITISLSSDKTHYLNTYRSWTQAILNPDKITRIDVEHMSNDINMLLYKKHKTNVEQEVTKLIMNVIDNYNYDLFKAPFDTSDPKVLLLLTLASSRLNENTLGNFHEYNLLNLISKMDHWIEKTIPWNFENKIICEKSYCLPILISNGWQTLGLHIIPNKTLELFFFKDKIVNKYFNEDMIVYNKNNYMTIRVQIGCHTDILRTDSDSSPLQRLPIIVKSYIWKIDLNNPRNNISIKSPCGGLLYFELMDKWVKDKFQSNTLGYVYTNSSESCEIAPFFVSSKINKDIEFPQVNLGETGQILCTSSINEWKDIINTKSAPWGELHGLRVIITLPLSTLKFIENPQEIVDFWDNVIQIQDELLNEGLKDRKERIVCDIQISDGYMHSGYPIMTHMDMCQRHGKLVNIPEIMIEGDWGLYHEIGHNRQKTQWTFAGTEEVTVNIFTLYTFNKLHAYLKPFQIDFINDQKSKVFEYLGSVKDGNFPSGELFNSIWKADPGIALYTYLVIIIYYGWNSIKKIFELYDQCELPETIQDQDKIQIWILLLSLTTNCDLRPYFKQWDWEINTSFVCNLGSLLRVLYSRYKSMCVVHYNISCDLFSNFLDELNPWQIDVMEILKDLMA</sequence>
<dbReference type="Gene3D" id="3.40.390.80">
    <property type="entry name" value="Peptidase M60, enhancin-like domain 2"/>
    <property type="match status" value="1"/>
</dbReference>
<dbReference type="PROSITE" id="PS51723">
    <property type="entry name" value="PEPTIDASE_M60"/>
    <property type="match status" value="1"/>
</dbReference>
<dbReference type="Pfam" id="PF13402">
    <property type="entry name" value="Peptidase_M60"/>
    <property type="match status" value="1"/>
</dbReference>
<dbReference type="InterPro" id="IPR042279">
    <property type="entry name" value="Pep_M60_3"/>
</dbReference>
<comment type="caution">
    <text evidence="2">The sequence shown here is derived from an EMBL/GenBank/DDBJ whole genome shotgun (WGS) entry which is preliminary data.</text>
</comment>